<keyword evidence="2" id="KW-0238">DNA-binding</keyword>
<dbReference type="AlphaFoldDB" id="A0A1Y0L9U8"/>
<dbReference type="GO" id="GO:0006355">
    <property type="term" value="P:regulation of DNA-templated transcription"/>
    <property type="evidence" value="ECO:0007669"/>
    <property type="project" value="InterPro"/>
</dbReference>
<evidence type="ECO:0000313" key="3">
    <source>
        <dbReference type="EMBL" id="ARU98593.1"/>
    </source>
</evidence>
<dbReference type="KEGG" id="tci:A7K98_12750"/>
<name>A0A1Y0L9U8_TATCI</name>
<dbReference type="SUPFAM" id="SSF47598">
    <property type="entry name" value="Ribbon-helix-helix"/>
    <property type="match status" value="1"/>
</dbReference>
<dbReference type="Proteomes" id="UP000195729">
    <property type="component" value="Chromosome"/>
</dbReference>
<keyword evidence="4" id="KW-1185">Reference proteome</keyword>
<sequence length="48" mass="5731">MKKVKTIRMPDWMELALEELAKKDDRTFSYEVLRRLKDSLKKDGVSCQ</sequence>
<dbReference type="EMBL" id="CP015581">
    <property type="protein sequence ID" value="ARU98593.1"/>
    <property type="molecule type" value="Genomic_DNA"/>
</dbReference>
<dbReference type="GO" id="GO:0043565">
    <property type="term" value="F:sequence-specific DNA binding"/>
    <property type="evidence" value="ECO:0007669"/>
    <property type="project" value="UniProtKB-ARBA"/>
</dbReference>
<evidence type="ECO:0000313" key="5">
    <source>
        <dbReference type="Proteomes" id="UP000195814"/>
    </source>
</evidence>
<evidence type="ECO:0000313" key="4">
    <source>
        <dbReference type="Proteomes" id="UP000195729"/>
    </source>
</evidence>
<dbReference type="Pfam" id="PF03869">
    <property type="entry name" value="Arc"/>
    <property type="match status" value="1"/>
</dbReference>
<dbReference type="Proteomes" id="UP000195814">
    <property type="component" value="Chromosome"/>
</dbReference>
<dbReference type="InterPro" id="IPR005569">
    <property type="entry name" value="Arc_DNA-bd_dom"/>
</dbReference>
<proteinExistence type="predicted"/>
<dbReference type="EMBL" id="CP015579">
    <property type="protein sequence ID" value="ARU94555.1"/>
    <property type="molecule type" value="Genomic_DNA"/>
</dbReference>
<evidence type="ECO:0000259" key="1">
    <source>
        <dbReference type="Pfam" id="PF03869"/>
    </source>
</evidence>
<feature type="domain" description="Arc-like DNA binding" evidence="1">
    <location>
        <begin position="7"/>
        <end position="44"/>
    </location>
</feature>
<dbReference type="OrthoDB" id="6637211at2"/>
<accession>A0A1Y0L9U8</accession>
<evidence type="ECO:0000313" key="2">
    <source>
        <dbReference type="EMBL" id="ARU94555.1"/>
    </source>
</evidence>
<dbReference type="RefSeq" id="WP_087488920.1">
    <property type="nucleotide sequence ID" value="NZ_CP015579.1"/>
</dbReference>
<gene>
    <name evidence="2" type="ORF">A7K98_12750</name>
    <name evidence="3" type="ORF">A7K99_12740</name>
</gene>
<dbReference type="InterPro" id="IPR010985">
    <property type="entry name" value="Ribbon_hlx_hlx"/>
</dbReference>
<organism evidence="2 5">
    <name type="scientific">Tatumella citrea</name>
    <name type="common">Pantoea citrea</name>
    <dbReference type="NCBI Taxonomy" id="53336"/>
    <lineage>
        <taxon>Bacteria</taxon>
        <taxon>Pseudomonadati</taxon>
        <taxon>Pseudomonadota</taxon>
        <taxon>Gammaproteobacteria</taxon>
        <taxon>Enterobacterales</taxon>
        <taxon>Erwiniaceae</taxon>
        <taxon>Tatumella</taxon>
    </lineage>
</organism>
<protein>
    <submittedName>
        <fullName evidence="2">DNA-binding protein</fullName>
    </submittedName>
</protein>
<reference evidence="4 5" key="1">
    <citation type="submission" date="2016-05" db="EMBL/GenBank/DDBJ databases">
        <title>Complete genome sequence of two 2,5-diketo-D-glunonic acid producing strain Tatumella citrea.</title>
        <authorList>
            <person name="Duan C."/>
            <person name="Yang J."/>
            <person name="Yang S."/>
        </authorList>
    </citation>
    <scope>NUCLEOTIDE SEQUENCE [LARGE SCALE GENOMIC DNA]</scope>
    <source>
        <strain evidence="3 4">ATCC 39140</strain>
        <strain evidence="2 5">DSM 13699</strain>
    </source>
</reference>
<dbReference type="Gene3D" id="1.10.1220.10">
    <property type="entry name" value="Met repressor-like"/>
    <property type="match status" value="1"/>
</dbReference>
<dbReference type="InterPro" id="IPR013321">
    <property type="entry name" value="Arc_rbn_hlx_hlx"/>
</dbReference>